<feature type="region of interest" description="Disordered" evidence="1">
    <location>
        <begin position="562"/>
        <end position="975"/>
    </location>
</feature>
<feature type="compositionally biased region" description="Acidic residues" evidence="1">
    <location>
        <begin position="655"/>
        <end position="666"/>
    </location>
</feature>
<accession>A0AAV9U1R7</accession>
<feature type="compositionally biased region" description="Polar residues" evidence="1">
    <location>
        <begin position="24"/>
        <end position="47"/>
    </location>
</feature>
<feature type="compositionally biased region" description="Basic and acidic residues" evidence="1">
    <location>
        <begin position="906"/>
        <end position="917"/>
    </location>
</feature>
<feature type="compositionally biased region" description="Polar residues" evidence="1">
    <location>
        <begin position="1"/>
        <end position="17"/>
    </location>
</feature>
<protein>
    <recommendedName>
        <fullName evidence="4">Eisosome protein 1</fullName>
    </recommendedName>
</protein>
<feature type="compositionally biased region" description="Polar residues" evidence="1">
    <location>
        <begin position="950"/>
        <end position="961"/>
    </location>
</feature>
<keyword evidence="3" id="KW-1185">Reference proteome</keyword>
<feature type="compositionally biased region" description="Low complexity" evidence="1">
    <location>
        <begin position="286"/>
        <end position="301"/>
    </location>
</feature>
<name>A0AAV9U1R7_9PEZI</name>
<dbReference type="PANTHER" id="PTHR28298">
    <property type="entry name" value="EISOSOME PROTEIN 1"/>
    <property type="match status" value="1"/>
</dbReference>
<feature type="compositionally biased region" description="Basic and acidic residues" evidence="1">
    <location>
        <begin position="562"/>
        <end position="638"/>
    </location>
</feature>
<dbReference type="PANTHER" id="PTHR28298:SF1">
    <property type="entry name" value="EISOSOME PROTEIN 1"/>
    <property type="match status" value="1"/>
</dbReference>
<evidence type="ECO:0000313" key="3">
    <source>
        <dbReference type="Proteomes" id="UP001375240"/>
    </source>
</evidence>
<evidence type="ECO:0000313" key="2">
    <source>
        <dbReference type="EMBL" id="KAK6334099.1"/>
    </source>
</evidence>
<proteinExistence type="predicted"/>
<sequence>MFGFGTKSSEVPDTNDTPIFEPPAQQSNVDENLVFSTPRSELNNPMADSNLLAESGNTSKATSSKATSDPSADSAKKLSRAGASASLLRRADPKDLPSYPSRGIQNLEASAGKAALLAAKTKSPEPWKPADRLPAAGAAASLANAAKPPEAWNPGPLPTATAAALLAGDAHKTPEIWRPTTPSRSATKAAGSVTGKGSVDHTPRSPPMSISASDALAAAGLASQASPKKASLTASALPPTPAYDINKINALAAHNAQARLASALQRASPSQAQTDKDMADVLRAASVSMSKKTSKTSQSKPSSPPATSMPPGSYYSRIPTSPPKVSAAESSTQKLNRSSSVAAASIAASNDLHSVMSSETAGDRQMRYCPHLEEAARKAAAERLSKLQAEHDKARKASGLPPSWQSSGSYTKSITSPSTVKSTSSTTQPKGQIDAADYVRSLKIKSDTAKLAKQMDSVDKDRQARDYLALLSVAEKNVRSRMQELETKVAEHQGRVPKHIQADWDAKAKILSEEYERKRNADREAKKGKIDMGGGLWYDREDLERIARGNVQPILDEINEKAQKERARVEQQKLDKEQADREKKAEAERLAETKAELKKAKASEKAAAKSRRDAEKAEERQRKAELKESQRQQKERLKASKQAPKPAVFERDGIRDDDEDDDDEPIPSDSRSDSEMTELEPRPMSQAGHARVERERELHEAAKRERGFFGSIQKRLVRRGSASKQDAEQPSSHLPDRRDSFDIDQGSEVSSLSSGDRASARDVAFAGAGGSIVSDDDAASGRRGSDTNLDAGAGARKRYISSSDSGSTSSDDLYTVSPPYKPLTSATYNPGLAGEDDMPAFVAGRAASISSASNGGDDGAKESRDANGAKIDANSRGKVSPMDRHDTFGNTNTLAERVNASFGEFAQEKEKEEKGGTEQEVEGSGPSAATQPQDASTPSSKLMDLRDEVTTGTSATASTDNNKPDVRPSRFNEIL</sequence>
<feature type="compositionally biased region" description="Basic and acidic residues" evidence="1">
    <location>
        <begin position="690"/>
        <end position="707"/>
    </location>
</feature>
<feature type="compositionally biased region" description="Low complexity" evidence="1">
    <location>
        <begin position="58"/>
        <end position="73"/>
    </location>
</feature>
<feature type="region of interest" description="Disordered" evidence="1">
    <location>
        <begin position="1"/>
        <end position="105"/>
    </location>
</feature>
<feature type="compositionally biased region" description="Low complexity" evidence="1">
    <location>
        <begin position="209"/>
        <end position="226"/>
    </location>
</feature>
<feature type="region of interest" description="Disordered" evidence="1">
    <location>
        <begin position="117"/>
        <end position="239"/>
    </location>
</feature>
<dbReference type="Pfam" id="PF12757">
    <property type="entry name" value="Eisosome1"/>
    <property type="match status" value="1"/>
</dbReference>
<feature type="compositionally biased region" description="Low complexity" evidence="1">
    <location>
        <begin position="411"/>
        <end position="427"/>
    </location>
</feature>
<feature type="compositionally biased region" description="Basic and acidic residues" evidence="1">
    <location>
        <begin position="962"/>
        <end position="975"/>
    </location>
</feature>
<dbReference type="EMBL" id="JAVHNQ010000013">
    <property type="protein sequence ID" value="KAK6334099.1"/>
    <property type="molecule type" value="Genomic_DNA"/>
</dbReference>
<feature type="compositionally biased region" description="Low complexity" evidence="1">
    <location>
        <begin position="158"/>
        <end position="168"/>
    </location>
</feature>
<organism evidence="2 3">
    <name type="scientific">Orbilia brochopaga</name>
    <dbReference type="NCBI Taxonomy" id="3140254"/>
    <lineage>
        <taxon>Eukaryota</taxon>
        <taxon>Fungi</taxon>
        <taxon>Dikarya</taxon>
        <taxon>Ascomycota</taxon>
        <taxon>Pezizomycotina</taxon>
        <taxon>Orbiliomycetes</taxon>
        <taxon>Orbiliales</taxon>
        <taxon>Orbiliaceae</taxon>
        <taxon>Orbilia</taxon>
    </lineage>
</organism>
<dbReference type="Proteomes" id="UP001375240">
    <property type="component" value="Unassembled WGS sequence"/>
</dbReference>
<evidence type="ECO:0008006" key="4">
    <source>
        <dbReference type="Google" id="ProtNLM"/>
    </source>
</evidence>
<feature type="compositionally biased region" description="Basic and acidic residues" evidence="1">
    <location>
        <begin position="122"/>
        <end position="131"/>
    </location>
</feature>
<gene>
    <name evidence="2" type="ORF">TWF696_002601</name>
</gene>
<comment type="caution">
    <text evidence="2">The sequence shown here is derived from an EMBL/GenBank/DDBJ whole genome shotgun (WGS) entry which is preliminary data.</text>
</comment>
<feature type="compositionally biased region" description="Low complexity" evidence="1">
    <location>
        <begin position="801"/>
        <end position="812"/>
    </location>
</feature>
<feature type="compositionally biased region" description="Low complexity" evidence="1">
    <location>
        <begin position="132"/>
        <end position="150"/>
    </location>
</feature>
<reference evidence="2 3" key="1">
    <citation type="submission" date="2019-10" db="EMBL/GenBank/DDBJ databases">
        <authorList>
            <person name="Palmer J.M."/>
        </authorList>
    </citation>
    <scope>NUCLEOTIDE SEQUENCE [LARGE SCALE GENOMIC DNA]</scope>
    <source>
        <strain evidence="2 3">TWF696</strain>
    </source>
</reference>
<dbReference type="InterPro" id="IPR024527">
    <property type="entry name" value="Eisosome1"/>
</dbReference>
<evidence type="ECO:0000256" key="1">
    <source>
        <dbReference type="SAM" id="MobiDB-lite"/>
    </source>
</evidence>
<dbReference type="GO" id="GO:0070941">
    <property type="term" value="P:eisosome assembly"/>
    <property type="evidence" value="ECO:0007669"/>
    <property type="project" value="TreeGrafter"/>
</dbReference>
<feature type="compositionally biased region" description="Polar residues" evidence="1">
    <location>
        <begin position="722"/>
        <end position="732"/>
    </location>
</feature>
<feature type="region of interest" description="Disordered" evidence="1">
    <location>
        <begin position="390"/>
        <end position="432"/>
    </location>
</feature>
<feature type="compositionally biased region" description="Basic and acidic residues" evidence="1">
    <location>
        <begin position="858"/>
        <end position="867"/>
    </location>
</feature>
<feature type="compositionally biased region" description="Polar residues" evidence="1">
    <location>
        <begin position="927"/>
        <end position="940"/>
    </location>
</feature>
<dbReference type="AlphaFoldDB" id="A0AAV9U1R7"/>
<feature type="region of interest" description="Disordered" evidence="1">
    <location>
        <begin position="286"/>
        <end position="336"/>
    </location>
</feature>
<feature type="compositionally biased region" description="Polar residues" evidence="1">
    <location>
        <begin position="747"/>
        <end position="756"/>
    </location>
</feature>